<comment type="caution">
    <text evidence="8">The sequence shown here is derived from an EMBL/GenBank/DDBJ whole genome shotgun (WGS) entry which is preliminary data.</text>
</comment>
<dbReference type="GO" id="GO:0006508">
    <property type="term" value="P:proteolysis"/>
    <property type="evidence" value="ECO:0007669"/>
    <property type="project" value="UniProtKB-KW"/>
</dbReference>
<dbReference type="InterPro" id="IPR038765">
    <property type="entry name" value="Papain-like_cys_pep_sf"/>
</dbReference>
<organism evidence="8 9">
    <name type="scientific">Bacillus thuringiensis serovar mexicanensis</name>
    <dbReference type="NCBI Taxonomy" id="180868"/>
    <lineage>
        <taxon>Bacteria</taxon>
        <taxon>Bacillati</taxon>
        <taxon>Bacillota</taxon>
        <taxon>Bacilli</taxon>
        <taxon>Bacillales</taxon>
        <taxon>Bacillaceae</taxon>
        <taxon>Bacillus</taxon>
        <taxon>Bacillus cereus group</taxon>
    </lineage>
</organism>
<dbReference type="Pfam" id="PF00877">
    <property type="entry name" value="NLPC_P60"/>
    <property type="match status" value="1"/>
</dbReference>
<dbReference type="InterPro" id="IPR000064">
    <property type="entry name" value="NLP_P60_dom"/>
</dbReference>
<evidence type="ECO:0000256" key="2">
    <source>
        <dbReference type="ARBA" id="ARBA00022670"/>
    </source>
</evidence>
<dbReference type="PROSITE" id="PS51935">
    <property type="entry name" value="NLPC_P60"/>
    <property type="match status" value="1"/>
</dbReference>
<evidence type="ECO:0000256" key="5">
    <source>
        <dbReference type="SAM" id="MobiDB-lite"/>
    </source>
</evidence>
<dbReference type="AlphaFoldDB" id="A0A242WBP3"/>
<reference evidence="8 9" key="1">
    <citation type="submission" date="2016-10" db="EMBL/GenBank/DDBJ databases">
        <title>Comparative genomics of Bacillus thuringiensis reveals a path to pathogens against multiple invertebrate hosts.</title>
        <authorList>
            <person name="Zheng J."/>
            <person name="Gao Q."/>
            <person name="Liu H."/>
            <person name="Peng D."/>
            <person name="Ruan L."/>
            <person name="Sun M."/>
        </authorList>
    </citation>
    <scope>NUCLEOTIDE SEQUENCE [LARGE SCALE GENOMIC DNA]</scope>
    <source>
        <strain evidence="8">BGSC 4AC1</strain>
    </source>
</reference>
<feature type="region of interest" description="Disordered" evidence="5">
    <location>
        <begin position="228"/>
        <end position="263"/>
    </location>
</feature>
<evidence type="ECO:0000256" key="4">
    <source>
        <dbReference type="ARBA" id="ARBA00022807"/>
    </source>
</evidence>
<feature type="compositionally biased region" description="Polar residues" evidence="5">
    <location>
        <begin position="228"/>
        <end position="239"/>
    </location>
</feature>
<feature type="signal peptide" evidence="6">
    <location>
        <begin position="1"/>
        <end position="25"/>
    </location>
</feature>
<dbReference type="EMBL" id="NFCF01000063">
    <property type="protein sequence ID" value="OTW50745.1"/>
    <property type="molecule type" value="Genomic_DNA"/>
</dbReference>
<dbReference type="Gene3D" id="3.90.1720.10">
    <property type="entry name" value="endopeptidase domain like (from Nostoc punctiforme)"/>
    <property type="match status" value="1"/>
</dbReference>
<evidence type="ECO:0000256" key="6">
    <source>
        <dbReference type="SAM" id="SignalP"/>
    </source>
</evidence>
<dbReference type="Proteomes" id="UP000195152">
    <property type="component" value="Unassembled WGS sequence"/>
</dbReference>
<evidence type="ECO:0000313" key="8">
    <source>
        <dbReference type="EMBL" id="OTW50745.1"/>
    </source>
</evidence>
<accession>A0A242WBP3</accession>
<keyword evidence="4" id="KW-0788">Thiol protease</keyword>
<evidence type="ECO:0000256" key="3">
    <source>
        <dbReference type="ARBA" id="ARBA00022801"/>
    </source>
</evidence>
<dbReference type="InterPro" id="IPR051202">
    <property type="entry name" value="Peptidase_C40"/>
</dbReference>
<keyword evidence="3" id="KW-0378">Hydrolase</keyword>
<name>A0A242WBP3_BACTU</name>
<keyword evidence="6" id="KW-0732">Signal</keyword>
<evidence type="ECO:0000256" key="1">
    <source>
        <dbReference type="ARBA" id="ARBA00007074"/>
    </source>
</evidence>
<dbReference type="GO" id="GO:0008234">
    <property type="term" value="F:cysteine-type peptidase activity"/>
    <property type="evidence" value="ECO:0007669"/>
    <property type="project" value="UniProtKB-KW"/>
</dbReference>
<dbReference type="SUPFAM" id="SSF54001">
    <property type="entry name" value="Cysteine proteinases"/>
    <property type="match status" value="1"/>
</dbReference>
<evidence type="ECO:0000313" key="9">
    <source>
        <dbReference type="Proteomes" id="UP000195152"/>
    </source>
</evidence>
<dbReference type="PANTHER" id="PTHR47053:SF4">
    <property type="entry name" value="ENDOPEPTIDASE LYTE-RELATED"/>
    <property type="match status" value="1"/>
</dbReference>
<sequence length="458" mass="51788">MKRKIVGMLSVFTVGCALYSNPILAETINNSEVATEQAVNATNEIANKIEAYAKTYMGLPYIFGGENPNIGLDCSSFTRHVLKSVGINLPRTAAEQFGKGKGILTNELQKGDLVFFETYKKGPSHVGIYLENGNFIHEGGTKVHIANLSNPYYKQRYLGARRFISNSQTMTTFTVPEVQNEELPISSNTKPKKIEEMPKSFNVTPNGIKAKYPITIGENLVREGNVFISKSPSKNTSDSTNKEESESNPGEQSEDKSGIDSTNVMERIEEKLPKDKKEEVQRQPETTITLFNHGEQSYLPHQKFELTSIGTELKMKKEEMAVILSSLINNTKDKPLQKSPSILVKDVFSKDPYYESIIFILSHNLMLPNNKQFEPKKVFSKEDANILLQNLKSHPYFKINSTDLEYIKRNENDKDYAFKYFQSLSRAILMDCRQSAEQKIKNNIPLQPIEKLSIIKSK</sequence>
<dbReference type="PANTHER" id="PTHR47053">
    <property type="entry name" value="MUREIN DD-ENDOPEPTIDASE MEPH-RELATED"/>
    <property type="match status" value="1"/>
</dbReference>
<feature type="domain" description="NlpC/P60" evidence="7">
    <location>
        <begin position="43"/>
        <end position="164"/>
    </location>
</feature>
<feature type="chain" id="PRO_5011308454" description="NlpC/P60 domain-containing protein" evidence="6">
    <location>
        <begin position="26"/>
        <end position="458"/>
    </location>
</feature>
<gene>
    <name evidence="8" type="ORF">BK699_09330</name>
</gene>
<keyword evidence="2" id="KW-0645">Protease</keyword>
<protein>
    <recommendedName>
        <fullName evidence="7">NlpC/P60 domain-containing protein</fullName>
    </recommendedName>
</protein>
<dbReference type="PROSITE" id="PS51257">
    <property type="entry name" value="PROKAR_LIPOPROTEIN"/>
    <property type="match status" value="1"/>
</dbReference>
<proteinExistence type="inferred from homology"/>
<dbReference type="RefSeq" id="WP_000823389.1">
    <property type="nucleotide sequence ID" value="NZ_NFCF01000063.1"/>
</dbReference>
<evidence type="ECO:0000259" key="7">
    <source>
        <dbReference type="PROSITE" id="PS51935"/>
    </source>
</evidence>
<comment type="similarity">
    <text evidence="1">Belongs to the peptidase C40 family.</text>
</comment>